<protein>
    <submittedName>
        <fullName evidence="1">Uncharacterized protein</fullName>
    </submittedName>
</protein>
<dbReference type="EMBL" id="ML213617">
    <property type="protein sequence ID" value="TFK35967.1"/>
    <property type="molecule type" value="Genomic_DNA"/>
</dbReference>
<proteinExistence type="predicted"/>
<evidence type="ECO:0000313" key="1">
    <source>
        <dbReference type="EMBL" id="TFK35967.1"/>
    </source>
</evidence>
<dbReference type="OrthoDB" id="3251015at2759"/>
<organism evidence="1 2">
    <name type="scientific">Crucibulum laeve</name>
    <dbReference type="NCBI Taxonomy" id="68775"/>
    <lineage>
        <taxon>Eukaryota</taxon>
        <taxon>Fungi</taxon>
        <taxon>Dikarya</taxon>
        <taxon>Basidiomycota</taxon>
        <taxon>Agaricomycotina</taxon>
        <taxon>Agaricomycetes</taxon>
        <taxon>Agaricomycetidae</taxon>
        <taxon>Agaricales</taxon>
        <taxon>Agaricineae</taxon>
        <taxon>Nidulariaceae</taxon>
        <taxon>Crucibulum</taxon>
    </lineage>
</organism>
<keyword evidence="2" id="KW-1185">Reference proteome</keyword>
<dbReference type="AlphaFoldDB" id="A0A5C3LTU4"/>
<evidence type="ECO:0000313" key="2">
    <source>
        <dbReference type="Proteomes" id="UP000308652"/>
    </source>
</evidence>
<gene>
    <name evidence="1" type="ORF">BDQ12DRAFT_687454</name>
</gene>
<reference evidence="1 2" key="1">
    <citation type="journal article" date="2019" name="Nat. Ecol. Evol.">
        <title>Megaphylogeny resolves global patterns of mushroom evolution.</title>
        <authorList>
            <person name="Varga T."/>
            <person name="Krizsan K."/>
            <person name="Foldi C."/>
            <person name="Dima B."/>
            <person name="Sanchez-Garcia M."/>
            <person name="Sanchez-Ramirez S."/>
            <person name="Szollosi G.J."/>
            <person name="Szarkandi J.G."/>
            <person name="Papp V."/>
            <person name="Albert L."/>
            <person name="Andreopoulos W."/>
            <person name="Angelini C."/>
            <person name="Antonin V."/>
            <person name="Barry K.W."/>
            <person name="Bougher N.L."/>
            <person name="Buchanan P."/>
            <person name="Buyck B."/>
            <person name="Bense V."/>
            <person name="Catcheside P."/>
            <person name="Chovatia M."/>
            <person name="Cooper J."/>
            <person name="Damon W."/>
            <person name="Desjardin D."/>
            <person name="Finy P."/>
            <person name="Geml J."/>
            <person name="Haridas S."/>
            <person name="Hughes K."/>
            <person name="Justo A."/>
            <person name="Karasinski D."/>
            <person name="Kautmanova I."/>
            <person name="Kiss B."/>
            <person name="Kocsube S."/>
            <person name="Kotiranta H."/>
            <person name="LaButti K.M."/>
            <person name="Lechner B.E."/>
            <person name="Liimatainen K."/>
            <person name="Lipzen A."/>
            <person name="Lukacs Z."/>
            <person name="Mihaltcheva S."/>
            <person name="Morgado L.N."/>
            <person name="Niskanen T."/>
            <person name="Noordeloos M.E."/>
            <person name="Ohm R.A."/>
            <person name="Ortiz-Santana B."/>
            <person name="Ovrebo C."/>
            <person name="Racz N."/>
            <person name="Riley R."/>
            <person name="Savchenko A."/>
            <person name="Shiryaev A."/>
            <person name="Soop K."/>
            <person name="Spirin V."/>
            <person name="Szebenyi C."/>
            <person name="Tomsovsky M."/>
            <person name="Tulloss R.E."/>
            <person name="Uehling J."/>
            <person name="Grigoriev I.V."/>
            <person name="Vagvolgyi C."/>
            <person name="Papp T."/>
            <person name="Martin F.M."/>
            <person name="Miettinen O."/>
            <person name="Hibbett D.S."/>
            <person name="Nagy L.G."/>
        </authorList>
    </citation>
    <scope>NUCLEOTIDE SEQUENCE [LARGE SCALE GENOMIC DNA]</scope>
    <source>
        <strain evidence="1 2">CBS 166.37</strain>
    </source>
</reference>
<name>A0A5C3LTU4_9AGAR</name>
<sequence>MRSKNANDRKEPHTPDDKLSVQATIVEATDDSIILATKMTTLEKFCFEMERFQYAYGWFTQWSKTVAYGINIPEEELNKTIRLPSITMENGLYKPDKITWHEVPLKVGELQFLRTKIDDTASRFEEIRDFIENFVFPKFTIRTPITLVRKIVAQCLISRCRALLSLQPIKPTEAAQLDHIIATKVHNLNGFPYNPNSEILSLPVANFGLEFPSITRINAGIAIEGLTRDLNHHIKAYRDAARITLTDWMCLYNECVYPLEEEGLKRNFSWHYGRIPASWIIAQKIMGELSPRLTLSRTDLSYIIEGDVSIYHSLKTCRSHIEFPGLRSIRSLNCIGFHKLKDMGKWKLDETEGFRFITQGKDGKYNKKLTKAAQKNWNLIATNLGELRLCWFSRHNDTFLSRQFRQHIAEETIRGIAEISPYPPSAQEHCGIYWASDGSMSPATSSILEEKTVTAAVTGPKTVVVKLSGRNVSILQGEILGQIMALVLSDQSSSQNRKTGKVYSDHLVTVHFTQDVRWLQDIIQRTDSRVSYTKGHTGGNTLDSRLNSDADYYASKAQFISSSLPTAPIPTFAMNDYTFYREGDGWIESNMRIFVDQLLIQRTSRRLAIGHKQRMATWLYDNNSPPPYIYLKATSAYTALIQLYARSGQLPTAVCINEKKKGGEKLCRRGCDEFEDDHHIFVTCPLFAKLREEAGEEITRKVKNLGFERGVNEKEIVTLLEKVKFFFKDSQEFWPLGDSQYFLGHVPKLEKWIRKELFETTLLHKRFIHAVVTQIHTAGVRLASRIFGEVQRVATRSWEREDREPDGIEGED</sequence>
<dbReference type="Proteomes" id="UP000308652">
    <property type="component" value="Unassembled WGS sequence"/>
</dbReference>
<accession>A0A5C3LTU4</accession>